<protein>
    <submittedName>
        <fullName evidence="2">Uncharacterized protein</fullName>
    </submittedName>
</protein>
<feature type="signal peptide" evidence="1">
    <location>
        <begin position="1"/>
        <end position="19"/>
    </location>
</feature>
<dbReference type="EnsemblMetazoa" id="G5478.1">
    <property type="protein sequence ID" value="G5478.1:cds"/>
    <property type="gene ID" value="G5478"/>
</dbReference>
<evidence type="ECO:0000313" key="3">
    <source>
        <dbReference type="Proteomes" id="UP000005408"/>
    </source>
</evidence>
<organism evidence="2 3">
    <name type="scientific">Magallana gigas</name>
    <name type="common">Pacific oyster</name>
    <name type="synonym">Crassostrea gigas</name>
    <dbReference type="NCBI Taxonomy" id="29159"/>
    <lineage>
        <taxon>Eukaryota</taxon>
        <taxon>Metazoa</taxon>
        <taxon>Spiralia</taxon>
        <taxon>Lophotrochozoa</taxon>
        <taxon>Mollusca</taxon>
        <taxon>Bivalvia</taxon>
        <taxon>Autobranchia</taxon>
        <taxon>Pteriomorphia</taxon>
        <taxon>Ostreida</taxon>
        <taxon>Ostreoidea</taxon>
        <taxon>Ostreidae</taxon>
        <taxon>Magallana</taxon>
    </lineage>
</organism>
<name>A0A8W8N5V3_MAGGI</name>
<dbReference type="Proteomes" id="UP000005408">
    <property type="component" value="Unassembled WGS sequence"/>
</dbReference>
<dbReference type="EnsemblMetazoa" id="G5478.2">
    <property type="protein sequence ID" value="G5478.2:cds"/>
    <property type="gene ID" value="G5478"/>
</dbReference>
<sequence length="93" mass="9811">MKAVFSLAVVACVIAVVCSESCTQTSDCVSTACAGGSFLACSHHLCTCYTHNTHGIACTSRDTCRDADSLGCDRDGRHCVDGFCHCTNNQNQN</sequence>
<keyword evidence="3" id="KW-1185">Reference proteome</keyword>
<feature type="chain" id="PRO_5042432031" evidence="1">
    <location>
        <begin position="20"/>
        <end position="93"/>
    </location>
</feature>
<proteinExistence type="predicted"/>
<keyword evidence="1" id="KW-0732">Signal</keyword>
<accession>A0A8W8N5V3</accession>
<evidence type="ECO:0000313" key="2">
    <source>
        <dbReference type="EnsemblMetazoa" id="G5478.5:cds"/>
    </source>
</evidence>
<dbReference type="AlphaFoldDB" id="A0A8W8N5V3"/>
<dbReference type="EnsemblMetazoa" id="G5478.5">
    <property type="protein sequence ID" value="G5478.5:cds"/>
    <property type="gene ID" value="G5478"/>
</dbReference>
<reference evidence="2" key="1">
    <citation type="submission" date="2022-08" db="UniProtKB">
        <authorList>
            <consortium name="EnsemblMetazoa"/>
        </authorList>
    </citation>
    <scope>IDENTIFICATION</scope>
    <source>
        <strain evidence="2">05x7-T-G4-1.051#20</strain>
    </source>
</reference>
<evidence type="ECO:0000256" key="1">
    <source>
        <dbReference type="SAM" id="SignalP"/>
    </source>
</evidence>